<dbReference type="GO" id="GO:0003677">
    <property type="term" value="F:DNA binding"/>
    <property type="evidence" value="ECO:0007669"/>
    <property type="project" value="UniProtKB-KW"/>
</dbReference>
<protein>
    <submittedName>
        <fullName evidence="5">FadR family transcriptional regulator</fullName>
    </submittedName>
</protein>
<dbReference type="PROSITE" id="PS50949">
    <property type="entry name" value="HTH_GNTR"/>
    <property type="match status" value="1"/>
</dbReference>
<dbReference type="SUPFAM" id="SSF46785">
    <property type="entry name" value="Winged helix' DNA-binding domain"/>
    <property type="match status" value="1"/>
</dbReference>
<dbReference type="EMBL" id="JACOQI010000037">
    <property type="protein sequence ID" value="MBC5772180.1"/>
    <property type="molecule type" value="Genomic_DNA"/>
</dbReference>
<evidence type="ECO:0000313" key="5">
    <source>
        <dbReference type="EMBL" id="MBC5772180.1"/>
    </source>
</evidence>
<reference evidence="5" key="1">
    <citation type="submission" date="2020-08" db="EMBL/GenBank/DDBJ databases">
        <title>Genome public.</title>
        <authorList>
            <person name="Liu C."/>
            <person name="Sun Q."/>
        </authorList>
    </citation>
    <scope>NUCLEOTIDE SEQUENCE</scope>
    <source>
        <strain evidence="5">BX15</strain>
    </source>
</reference>
<evidence type="ECO:0000256" key="1">
    <source>
        <dbReference type="ARBA" id="ARBA00023015"/>
    </source>
</evidence>
<keyword evidence="1" id="KW-0805">Transcription regulation</keyword>
<name>A0A923ML75_9FIRM</name>
<evidence type="ECO:0000259" key="4">
    <source>
        <dbReference type="PROSITE" id="PS50949"/>
    </source>
</evidence>
<dbReference type="CDD" id="cd07377">
    <property type="entry name" value="WHTH_GntR"/>
    <property type="match status" value="1"/>
</dbReference>
<dbReference type="Gene3D" id="1.20.120.530">
    <property type="entry name" value="GntR ligand-binding domain-like"/>
    <property type="match status" value="1"/>
</dbReference>
<dbReference type="AlphaFoldDB" id="A0A923ML75"/>
<dbReference type="InterPro" id="IPR000524">
    <property type="entry name" value="Tscrpt_reg_HTH_GntR"/>
</dbReference>
<organism evidence="5 6">
    <name type="scientific">Dysosmobacter segnis</name>
    <dbReference type="NCBI Taxonomy" id="2763042"/>
    <lineage>
        <taxon>Bacteria</taxon>
        <taxon>Bacillati</taxon>
        <taxon>Bacillota</taxon>
        <taxon>Clostridia</taxon>
        <taxon>Eubacteriales</taxon>
        <taxon>Oscillospiraceae</taxon>
        <taxon>Dysosmobacter</taxon>
    </lineage>
</organism>
<keyword evidence="2" id="KW-0238">DNA-binding</keyword>
<dbReference type="Proteomes" id="UP000620327">
    <property type="component" value="Unassembled WGS sequence"/>
</dbReference>
<dbReference type="RefSeq" id="WP_187016320.1">
    <property type="nucleotide sequence ID" value="NZ_JACOQI010000037.1"/>
</dbReference>
<dbReference type="InterPro" id="IPR036390">
    <property type="entry name" value="WH_DNA-bd_sf"/>
</dbReference>
<feature type="domain" description="HTH gntR-type" evidence="4">
    <location>
        <begin position="12"/>
        <end position="80"/>
    </location>
</feature>
<gene>
    <name evidence="5" type="ORF">H8Z83_18010</name>
</gene>
<comment type="caution">
    <text evidence="5">The sequence shown here is derived from an EMBL/GenBank/DDBJ whole genome shotgun (WGS) entry which is preliminary data.</text>
</comment>
<dbReference type="PANTHER" id="PTHR43537">
    <property type="entry name" value="TRANSCRIPTIONAL REGULATOR, GNTR FAMILY"/>
    <property type="match status" value="1"/>
</dbReference>
<dbReference type="GO" id="GO:0003700">
    <property type="term" value="F:DNA-binding transcription factor activity"/>
    <property type="evidence" value="ECO:0007669"/>
    <property type="project" value="InterPro"/>
</dbReference>
<dbReference type="Pfam" id="PF07729">
    <property type="entry name" value="FCD"/>
    <property type="match status" value="1"/>
</dbReference>
<dbReference type="PANTHER" id="PTHR43537:SF5">
    <property type="entry name" value="UXU OPERON TRANSCRIPTIONAL REGULATOR"/>
    <property type="match status" value="1"/>
</dbReference>
<dbReference type="SMART" id="SM00345">
    <property type="entry name" value="HTH_GNTR"/>
    <property type="match status" value="1"/>
</dbReference>
<dbReference type="InterPro" id="IPR036388">
    <property type="entry name" value="WH-like_DNA-bd_sf"/>
</dbReference>
<sequence>MEIGKKQRDPKKSLSRQVVDSIEEMIMERKLGPGDVLPTEIQISEELQVSKSSVREAIKMLEALGVVEIRRGLCTVISKNPEQGYMNVMLSHFYLNSGNEEDLQNFRYIIESAYTTYAIHQATDNDLAAIREKLELFREKLRNGTLEAEDDILFHGQILQATHNSFMISLGNALNELFRRSIAIAIRDNPEVALHDHESIYQAIVNRDPVAAEKVIAASARQWAASFKIQDAVAESTL</sequence>
<dbReference type="InterPro" id="IPR011711">
    <property type="entry name" value="GntR_C"/>
</dbReference>
<accession>A0A923ML75</accession>
<evidence type="ECO:0000313" key="6">
    <source>
        <dbReference type="Proteomes" id="UP000620327"/>
    </source>
</evidence>
<dbReference type="SUPFAM" id="SSF48008">
    <property type="entry name" value="GntR ligand-binding domain-like"/>
    <property type="match status" value="1"/>
</dbReference>
<dbReference type="SMART" id="SM00895">
    <property type="entry name" value="FCD"/>
    <property type="match status" value="1"/>
</dbReference>
<keyword evidence="3" id="KW-0804">Transcription</keyword>
<proteinExistence type="predicted"/>
<dbReference type="PRINTS" id="PR00035">
    <property type="entry name" value="HTHGNTR"/>
</dbReference>
<dbReference type="Pfam" id="PF00392">
    <property type="entry name" value="GntR"/>
    <property type="match status" value="1"/>
</dbReference>
<evidence type="ECO:0000256" key="2">
    <source>
        <dbReference type="ARBA" id="ARBA00023125"/>
    </source>
</evidence>
<dbReference type="Gene3D" id="1.10.10.10">
    <property type="entry name" value="Winged helix-like DNA-binding domain superfamily/Winged helix DNA-binding domain"/>
    <property type="match status" value="1"/>
</dbReference>
<keyword evidence="6" id="KW-1185">Reference proteome</keyword>
<evidence type="ECO:0000256" key="3">
    <source>
        <dbReference type="ARBA" id="ARBA00023163"/>
    </source>
</evidence>
<dbReference type="InterPro" id="IPR008920">
    <property type="entry name" value="TF_FadR/GntR_C"/>
</dbReference>